<dbReference type="InParanoid" id="B8LBZ6"/>
<dbReference type="Proteomes" id="UP000001449">
    <property type="component" value="Chromosome 11"/>
</dbReference>
<accession>B8LBZ6</accession>
<dbReference type="EMBL" id="DS999415">
    <property type="protein sequence ID" value="EED87272.1"/>
    <property type="molecule type" value="Genomic_DNA"/>
</dbReference>
<sequence length="75" mass="7150">STTGNSAGGCGTTFGVSTMATVSNISTSFGSSSLAVNSTSTGVSETAAITRAGSSKCSAIVTVDVSIANSNSFTS</sequence>
<proteinExistence type="predicted"/>
<dbReference type="PaxDb" id="35128-Thaps263793"/>
<reference evidence="1 2" key="2">
    <citation type="journal article" date="2008" name="Nature">
        <title>The Phaeodactylum genome reveals the evolutionary history of diatom genomes.</title>
        <authorList>
            <person name="Bowler C."/>
            <person name="Allen A.E."/>
            <person name="Badger J.H."/>
            <person name="Grimwood J."/>
            <person name="Jabbari K."/>
            <person name="Kuo A."/>
            <person name="Maheswari U."/>
            <person name="Martens C."/>
            <person name="Maumus F."/>
            <person name="Otillar R.P."/>
            <person name="Rayko E."/>
            <person name="Salamov A."/>
            <person name="Vandepoele K."/>
            <person name="Beszteri B."/>
            <person name="Gruber A."/>
            <person name="Heijde M."/>
            <person name="Katinka M."/>
            <person name="Mock T."/>
            <person name="Valentin K."/>
            <person name="Verret F."/>
            <person name="Berges J.A."/>
            <person name="Brownlee C."/>
            <person name="Cadoret J.P."/>
            <person name="Chiovitti A."/>
            <person name="Choi C.J."/>
            <person name="Coesel S."/>
            <person name="De Martino A."/>
            <person name="Detter J.C."/>
            <person name="Durkin C."/>
            <person name="Falciatore A."/>
            <person name="Fournet J."/>
            <person name="Haruta M."/>
            <person name="Huysman M.J."/>
            <person name="Jenkins B.D."/>
            <person name="Jiroutova K."/>
            <person name="Jorgensen R.E."/>
            <person name="Joubert Y."/>
            <person name="Kaplan A."/>
            <person name="Kroger N."/>
            <person name="Kroth P.G."/>
            <person name="La Roche J."/>
            <person name="Lindquist E."/>
            <person name="Lommer M."/>
            <person name="Martin-Jezequel V."/>
            <person name="Lopez P.J."/>
            <person name="Lucas S."/>
            <person name="Mangogna M."/>
            <person name="McGinnis K."/>
            <person name="Medlin L.K."/>
            <person name="Montsant A."/>
            <person name="Oudot-Le Secq M.P."/>
            <person name="Napoli C."/>
            <person name="Obornik M."/>
            <person name="Parker M.S."/>
            <person name="Petit J.L."/>
            <person name="Porcel B.M."/>
            <person name="Poulsen N."/>
            <person name="Robison M."/>
            <person name="Rychlewski L."/>
            <person name="Rynearson T.A."/>
            <person name="Schmutz J."/>
            <person name="Shapiro H."/>
            <person name="Siaut M."/>
            <person name="Stanley M."/>
            <person name="Sussman M.R."/>
            <person name="Taylor A.R."/>
            <person name="Vardi A."/>
            <person name="von Dassow P."/>
            <person name="Vyverman W."/>
            <person name="Willis A."/>
            <person name="Wyrwicz L.S."/>
            <person name="Rokhsar D.S."/>
            <person name="Weissenbach J."/>
            <person name="Armbrust E.V."/>
            <person name="Green B.R."/>
            <person name="Van de Peer Y."/>
            <person name="Grigoriev I.V."/>
        </authorList>
    </citation>
    <scope>NUCLEOTIDE SEQUENCE [LARGE SCALE GENOMIC DNA]</scope>
    <source>
        <strain evidence="1 2">CCMP1335</strain>
    </source>
</reference>
<reference evidence="1 2" key="1">
    <citation type="journal article" date="2004" name="Science">
        <title>The genome of the diatom Thalassiosira pseudonana: ecology, evolution, and metabolism.</title>
        <authorList>
            <person name="Armbrust E.V."/>
            <person name="Berges J.A."/>
            <person name="Bowler C."/>
            <person name="Green B.R."/>
            <person name="Martinez D."/>
            <person name="Putnam N.H."/>
            <person name="Zhou S."/>
            <person name="Allen A.E."/>
            <person name="Apt K.E."/>
            <person name="Bechner M."/>
            <person name="Brzezinski M.A."/>
            <person name="Chaal B.K."/>
            <person name="Chiovitti A."/>
            <person name="Davis A.K."/>
            <person name="Demarest M.S."/>
            <person name="Detter J.C."/>
            <person name="Glavina T."/>
            <person name="Goodstein D."/>
            <person name="Hadi M.Z."/>
            <person name="Hellsten U."/>
            <person name="Hildebrand M."/>
            <person name="Jenkins B.D."/>
            <person name="Jurka J."/>
            <person name="Kapitonov V.V."/>
            <person name="Kroger N."/>
            <person name="Lau W.W."/>
            <person name="Lane T.W."/>
            <person name="Larimer F.W."/>
            <person name="Lippmeier J.C."/>
            <person name="Lucas S."/>
            <person name="Medina M."/>
            <person name="Montsant A."/>
            <person name="Obornik M."/>
            <person name="Parker M.S."/>
            <person name="Palenik B."/>
            <person name="Pazour G.J."/>
            <person name="Richardson P.M."/>
            <person name="Rynearson T.A."/>
            <person name="Saito M.A."/>
            <person name="Schwartz D.C."/>
            <person name="Thamatrakoln K."/>
            <person name="Valentin K."/>
            <person name="Vardi A."/>
            <person name="Wilkerson F.P."/>
            <person name="Rokhsar D.S."/>
        </authorList>
    </citation>
    <scope>NUCLEOTIDE SEQUENCE [LARGE SCALE GENOMIC DNA]</scope>
    <source>
        <strain evidence="1 2">CCMP1335</strain>
    </source>
</reference>
<dbReference type="KEGG" id="tps:THAPSDRAFT_263793"/>
<dbReference type="GeneID" id="7448326"/>
<keyword evidence="2" id="KW-1185">Reference proteome</keyword>
<dbReference type="HOGENOM" id="CLU_2695492_0_0_1"/>
<dbReference type="RefSeq" id="XP_002296576.1">
    <property type="nucleotide sequence ID" value="XM_002296540.1"/>
</dbReference>
<organism evidence="1 2">
    <name type="scientific">Thalassiosira pseudonana</name>
    <name type="common">Marine diatom</name>
    <name type="synonym">Cyclotella nana</name>
    <dbReference type="NCBI Taxonomy" id="35128"/>
    <lineage>
        <taxon>Eukaryota</taxon>
        <taxon>Sar</taxon>
        <taxon>Stramenopiles</taxon>
        <taxon>Ochrophyta</taxon>
        <taxon>Bacillariophyta</taxon>
        <taxon>Coscinodiscophyceae</taxon>
        <taxon>Thalassiosirophycidae</taxon>
        <taxon>Thalassiosirales</taxon>
        <taxon>Thalassiosiraceae</taxon>
        <taxon>Thalassiosira</taxon>
    </lineage>
</organism>
<feature type="non-terminal residue" evidence="1">
    <location>
        <position position="75"/>
    </location>
</feature>
<feature type="non-terminal residue" evidence="1">
    <location>
        <position position="1"/>
    </location>
</feature>
<protein>
    <submittedName>
        <fullName evidence="1">Uncharacterized protein</fullName>
    </submittedName>
</protein>
<evidence type="ECO:0000313" key="2">
    <source>
        <dbReference type="Proteomes" id="UP000001449"/>
    </source>
</evidence>
<dbReference type="AlphaFoldDB" id="B8LBZ6"/>
<evidence type="ECO:0000313" key="1">
    <source>
        <dbReference type="EMBL" id="EED87272.1"/>
    </source>
</evidence>
<name>B8LBZ6_THAPS</name>
<gene>
    <name evidence="1" type="ORF">THAPSDRAFT_263793</name>
</gene>